<feature type="coiled-coil region" evidence="1">
    <location>
        <begin position="696"/>
        <end position="800"/>
    </location>
</feature>
<protein>
    <recommendedName>
        <fullName evidence="3">DUF7809 domain-containing protein</fullName>
    </recommendedName>
</protein>
<keyword evidence="1" id="KW-0175">Coiled coil</keyword>
<feature type="compositionally biased region" description="Polar residues" evidence="2">
    <location>
        <begin position="509"/>
        <end position="522"/>
    </location>
</feature>
<name>G0MWY5_CAEBE</name>
<dbReference type="Pfam" id="PF25100">
    <property type="entry name" value="DUF7809"/>
    <property type="match status" value="1"/>
</dbReference>
<dbReference type="GO" id="GO:0045087">
    <property type="term" value="P:innate immune response"/>
    <property type="evidence" value="ECO:0007669"/>
    <property type="project" value="TreeGrafter"/>
</dbReference>
<feature type="region of interest" description="Disordered" evidence="2">
    <location>
        <begin position="504"/>
        <end position="560"/>
    </location>
</feature>
<dbReference type="PANTHER" id="PTHR21447:SF13">
    <property type="entry name" value="RING-TYPE DOMAIN-CONTAINING PROTEIN"/>
    <property type="match status" value="1"/>
</dbReference>
<dbReference type="eggNOG" id="ENOG502TJJA">
    <property type="taxonomic scope" value="Eukaryota"/>
</dbReference>
<dbReference type="InParanoid" id="G0MWY5"/>
<evidence type="ECO:0000313" key="4">
    <source>
        <dbReference type="EMBL" id="EGT46258.1"/>
    </source>
</evidence>
<proteinExistence type="predicted"/>
<dbReference type="AlphaFoldDB" id="G0MWY5"/>
<accession>G0MWY5</accession>
<dbReference type="STRING" id="135651.G0MWY5"/>
<evidence type="ECO:0000259" key="3">
    <source>
        <dbReference type="Pfam" id="PF25100"/>
    </source>
</evidence>
<sequence length="867" mass="100518">MIQRARDKNIDNSAILPAVLKSYIPKQLLKNVKFAKCYAMSVLEYVQKVLDNSNDSLRMYGSAESLLASLYAYMEFPLSRKMFPREMGSYYYTIPSFYQNLKKEVLYCKQDLLFYLQSCVYAELRLHGDEYEVKFAELIEYMRKHEERLSGCYEFVKYNDDVFEDIRKPFFFSRSLYVFPKDAVVTAVPYRTTRVKSHEETDFLKVFDNLISKYPCFFLPNSETKDRHATAVVRIFDDGNLKFVMESELFSAINLKNPDQKPLECMDVEGHYRTMDYKHVLELYKDQIGDIDFIHSALPISLHIAIPIAAPTGDHCIRAVDAQEDILFENILALGVFQKITRNTCHMIPKFVAILEKYFPSNITYRYFINLKLFQKLRKELEEFWKPIKDTPVKRVRNVGPEGFTAEDLKKELKYLGYTEIFHEITAEAPIAYDIFHSQKPSELNTMHMYKAIHVSITLVMTKRYPCLLEFVYRQKGCLHNRTKPCDDCLESIKETEAEIGAEIKAESEQASSSVTATTSGNDAEKEEDSEKSNPESVASEALPQVKRDPENLKNSVELSKTVKEKDEELERLRVYEEKSKKSDETEKSMKGLEKEAEEWKMKYLKILEENVKMGNILKNTGKSKALESQVKEKDEQLKVVQQALEEKDRKFQKLEKTIKEKDEELYDLSEVLNQEKEGFKVSFNGLLTQLVDKDKEIVELKKARTNAEASQLEAAEKLKQAISELAKAVNGGLEQMKMKDSKIQELELKNSKLTEEKNQEIEELKKQQAMATKEDKKEIEQLKRNASTSADELKKLTARIAEKEGAENLLKRSNKGFSCLETSSNHSKSLISMVLFQCAAKWHKIHRSCAHCRREQLNPNEFPRLQ</sequence>
<evidence type="ECO:0000313" key="5">
    <source>
        <dbReference type="Proteomes" id="UP000008068"/>
    </source>
</evidence>
<evidence type="ECO:0000256" key="2">
    <source>
        <dbReference type="SAM" id="MobiDB-lite"/>
    </source>
</evidence>
<feature type="domain" description="DUF7809" evidence="3">
    <location>
        <begin position="108"/>
        <end position="170"/>
    </location>
</feature>
<gene>
    <name evidence="4" type="ORF">CAEBREN_23043</name>
</gene>
<dbReference type="Proteomes" id="UP000008068">
    <property type="component" value="Unassembled WGS sequence"/>
</dbReference>
<organism evidence="5">
    <name type="scientific">Caenorhabditis brenneri</name>
    <name type="common">Nematode worm</name>
    <dbReference type="NCBI Taxonomy" id="135651"/>
    <lineage>
        <taxon>Eukaryota</taxon>
        <taxon>Metazoa</taxon>
        <taxon>Ecdysozoa</taxon>
        <taxon>Nematoda</taxon>
        <taxon>Chromadorea</taxon>
        <taxon>Rhabditida</taxon>
        <taxon>Rhabditina</taxon>
        <taxon>Rhabditomorpha</taxon>
        <taxon>Rhabditoidea</taxon>
        <taxon>Rhabditidae</taxon>
        <taxon>Peloderinae</taxon>
        <taxon>Caenorhabditis</taxon>
    </lineage>
</organism>
<dbReference type="EMBL" id="GL379817">
    <property type="protein sequence ID" value="EGT46258.1"/>
    <property type="molecule type" value="Genomic_DNA"/>
</dbReference>
<dbReference type="OMA" id="IFHEITA"/>
<keyword evidence="5" id="KW-1185">Reference proteome</keyword>
<dbReference type="GO" id="GO:0045121">
    <property type="term" value="C:membrane raft"/>
    <property type="evidence" value="ECO:0007669"/>
    <property type="project" value="TreeGrafter"/>
</dbReference>
<dbReference type="InterPro" id="IPR056711">
    <property type="entry name" value="DUF7809"/>
</dbReference>
<dbReference type="PANTHER" id="PTHR21447">
    <property type="entry name" value="RING-TYPE DOMAIN-CONTAINING PROTEIN-RELATED"/>
    <property type="match status" value="1"/>
</dbReference>
<dbReference type="HOGENOM" id="CLU_013202_0_0_1"/>
<reference evidence="5" key="1">
    <citation type="submission" date="2011-07" db="EMBL/GenBank/DDBJ databases">
        <authorList>
            <consortium name="Caenorhabditis brenneri Sequencing and Analysis Consortium"/>
            <person name="Wilson R.K."/>
        </authorList>
    </citation>
    <scope>NUCLEOTIDE SEQUENCE [LARGE SCALE GENOMIC DNA]</scope>
    <source>
        <strain evidence="5">PB2801</strain>
    </source>
</reference>
<evidence type="ECO:0000256" key="1">
    <source>
        <dbReference type="SAM" id="Coils"/>
    </source>
</evidence>